<dbReference type="InterPro" id="IPR014923">
    <property type="entry name" value="DUF1802"/>
</dbReference>
<dbReference type="RefSeq" id="WP_165788752.1">
    <property type="nucleotide sequence ID" value="NZ_MQWA01000001.1"/>
</dbReference>
<comment type="caution">
    <text evidence="1">The sequence shown here is derived from an EMBL/GenBank/DDBJ whole genome shotgun (WGS) entry which is preliminary data.</text>
</comment>
<accession>A0A2S7U7Q2</accession>
<dbReference type="EMBL" id="MQWA01000001">
    <property type="protein sequence ID" value="PQJ30312.1"/>
    <property type="molecule type" value="Genomic_DNA"/>
</dbReference>
<dbReference type="Pfam" id="PF08819">
    <property type="entry name" value="DUF1802"/>
    <property type="match status" value="1"/>
</dbReference>
<gene>
    <name evidence="1" type="ORF">BSZ32_09115</name>
</gene>
<dbReference type="AlphaFoldDB" id="A0A2S7U7Q2"/>
<sequence length="160" mass="18390">MAVAFKEWFVVCEALGMGAQDVIIRKGGIHEGRGGFEFTHDSFYLFPTLFHKQQAQVREPAHKWMPQTQKKLWDLGEIVPVKYRCTVERSELLTDWEAVLELSDRHVYTEALVRERFDWEGKGMAAGCINVAYVTTEVLVESLEVPYSKPHGGCRSWIEL</sequence>
<proteinExistence type="predicted"/>
<dbReference type="Proteomes" id="UP000239907">
    <property type="component" value="Unassembled WGS sequence"/>
</dbReference>
<protein>
    <recommendedName>
        <fullName evidence="3">DUF1802 domain-containing protein</fullName>
    </recommendedName>
</protein>
<name>A0A2S7U7Q2_9BACT</name>
<reference evidence="1 2" key="1">
    <citation type="submission" date="2016-12" db="EMBL/GenBank/DDBJ databases">
        <title>Study of bacterial adaptation to deep sea.</title>
        <authorList>
            <person name="Song J."/>
            <person name="Yoshizawa S."/>
            <person name="Kogure K."/>
        </authorList>
    </citation>
    <scope>NUCLEOTIDE SEQUENCE [LARGE SCALE GENOMIC DNA]</scope>
    <source>
        <strain evidence="1 2">SAORIC-165</strain>
    </source>
</reference>
<organism evidence="1 2">
    <name type="scientific">Rubritalea profundi</name>
    <dbReference type="NCBI Taxonomy" id="1658618"/>
    <lineage>
        <taxon>Bacteria</taxon>
        <taxon>Pseudomonadati</taxon>
        <taxon>Verrucomicrobiota</taxon>
        <taxon>Verrucomicrobiia</taxon>
        <taxon>Verrucomicrobiales</taxon>
        <taxon>Rubritaleaceae</taxon>
        <taxon>Rubritalea</taxon>
    </lineage>
</organism>
<evidence type="ECO:0000313" key="1">
    <source>
        <dbReference type="EMBL" id="PQJ30312.1"/>
    </source>
</evidence>
<evidence type="ECO:0008006" key="3">
    <source>
        <dbReference type="Google" id="ProtNLM"/>
    </source>
</evidence>
<keyword evidence="2" id="KW-1185">Reference proteome</keyword>
<evidence type="ECO:0000313" key="2">
    <source>
        <dbReference type="Proteomes" id="UP000239907"/>
    </source>
</evidence>